<evidence type="ECO:0000313" key="1">
    <source>
        <dbReference type="EMBL" id="OAF64169.1"/>
    </source>
</evidence>
<gene>
    <name evidence="1" type="ORF">A3Q56_08121</name>
</gene>
<dbReference type="AlphaFoldDB" id="A0A177AQ74"/>
<dbReference type="EMBL" id="LWCA01002057">
    <property type="protein sequence ID" value="OAF64169.1"/>
    <property type="molecule type" value="Genomic_DNA"/>
</dbReference>
<dbReference type="Proteomes" id="UP000078046">
    <property type="component" value="Unassembled WGS sequence"/>
</dbReference>
<accession>A0A177AQ74</accession>
<evidence type="ECO:0000313" key="2">
    <source>
        <dbReference type="Proteomes" id="UP000078046"/>
    </source>
</evidence>
<dbReference type="Gene3D" id="1.10.150.670">
    <property type="entry name" value="Crossover junction endonuclease EME1, DNA-binding domain"/>
    <property type="match status" value="1"/>
</dbReference>
<organism evidence="1 2">
    <name type="scientific">Intoshia linei</name>
    <dbReference type="NCBI Taxonomy" id="1819745"/>
    <lineage>
        <taxon>Eukaryota</taxon>
        <taxon>Metazoa</taxon>
        <taxon>Spiralia</taxon>
        <taxon>Lophotrochozoa</taxon>
        <taxon>Mesozoa</taxon>
        <taxon>Orthonectida</taxon>
        <taxon>Rhopaluridae</taxon>
        <taxon>Intoshia</taxon>
    </lineage>
</organism>
<keyword evidence="2" id="KW-1185">Reference proteome</keyword>
<name>A0A177AQ74_9BILA</name>
<sequence length="228" mass="26402">MTLKYKNIYLILDNSLKLSTLNIVSNIERLNLPYSYSNLDFNSSISINLNKNGTLTNECILIIGSIENVNIILDSKSGFEYIKNFFKKFNVESFSFVTIDLNSILKKIVIEKFGTLEDKSKMRKINKITKLFFNKIMFLKCHYRVNYWNVLNFDGIFEKFIKSVSQKYKKIGQLNFDFCLSVYNGSCKAGKDLYSRSMVWKKQLSCLNNVSEEIATAISILYPTCAHL</sequence>
<proteinExistence type="predicted"/>
<feature type="non-terminal residue" evidence="1">
    <location>
        <position position="228"/>
    </location>
</feature>
<comment type="caution">
    <text evidence="1">The sequence shown here is derived from an EMBL/GenBank/DDBJ whole genome shotgun (WGS) entry which is preliminary data.</text>
</comment>
<protein>
    <submittedName>
        <fullName evidence="1">Uncharacterized protein</fullName>
    </submittedName>
</protein>
<dbReference type="InterPro" id="IPR042530">
    <property type="entry name" value="EME1/EME2_C"/>
</dbReference>
<reference evidence="1 2" key="1">
    <citation type="submission" date="2016-04" db="EMBL/GenBank/DDBJ databases">
        <title>The genome of Intoshia linei affirms orthonectids as highly simplified spiralians.</title>
        <authorList>
            <person name="Mikhailov K.V."/>
            <person name="Slusarev G.S."/>
            <person name="Nikitin M.A."/>
            <person name="Logacheva M.D."/>
            <person name="Penin A."/>
            <person name="Aleoshin V."/>
            <person name="Panchin Y.V."/>
        </authorList>
    </citation>
    <scope>NUCLEOTIDE SEQUENCE [LARGE SCALE GENOMIC DNA]</scope>
    <source>
        <strain evidence="1">Intl2013</strain>
        <tissue evidence="1">Whole animal</tissue>
    </source>
</reference>